<evidence type="ECO:0000256" key="5">
    <source>
        <dbReference type="ARBA" id="ARBA00022806"/>
    </source>
</evidence>
<dbReference type="Pfam" id="PF04257">
    <property type="entry name" value="Exonuc_V_gamma"/>
    <property type="match status" value="1"/>
</dbReference>
<keyword evidence="7 10" id="KW-0067">ATP-binding</keyword>
<dbReference type="SUPFAM" id="SSF52540">
    <property type="entry name" value="P-loop containing nucleoside triphosphate hydrolases"/>
    <property type="match status" value="2"/>
</dbReference>
<dbReference type="Gene3D" id="1.10.10.160">
    <property type="match status" value="1"/>
</dbReference>
<evidence type="ECO:0000259" key="12">
    <source>
        <dbReference type="Pfam" id="PF17946"/>
    </source>
</evidence>
<keyword evidence="4 10" id="KW-0378">Hydrolase</keyword>
<feature type="domain" description="RecC C-terminal" evidence="12">
    <location>
        <begin position="783"/>
        <end position="1008"/>
    </location>
</feature>
<keyword evidence="9 10" id="KW-0234">DNA repair</keyword>
<dbReference type="Gene3D" id="3.40.50.10930">
    <property type="match status" value="1"/>
</dbReference>
<gene>
    <name evidence="10 13" type="primary">recC</name>
    <name evidence="13" type="ORF">GS947_00385</name>
</gene>
<dbReference type="AlphaFoldDB" id="A0AAE4ZMT2"/>
<comment type="caution">
    <text evidence="13">The sequence shown here is derived from an EMBL/GenBank/DDBJ whole genome shotgun (WGS) entry which is preliminary data.</text>
</comment>
<evidence type="ECO:0000256" key="3">
    <source>
        <dbReference type="ARBA" id="ARBA00022763"/>
    </source>
</evidence>
<evidence type="ECO:0000256" key="10">
    <source>
        <dbReference type="HAMAP-Rule" id="MF_01486"/>
    </source>
</evidence>
<keyword evidence="1 10" id="KW-0540">Nuclease</keyword>
<reference evidence="13" key="1">
    <citation type="journal article" date="2020" name="Environ. Microbiol.">
        <title>The novel and transferable erm(51) gene confers Macrolides, Lincosamides, and Streptogramins B (MLSB) resistance to clonal Rhodococcus equi in the environment.</title>
        <authorList>
            <person name="Huber L."/>
            <person name="Giguere S."/>
            <person name="Slovis N.M."/>
            <person name="Alvarez-Narvaez S."/>
            <person name="Hart K.A."/>
            <person name="Greiter M."/>
            <person name="Morris E.R.A."/>
            <person name="Cohen N.D."/>
        </authorList>
    </citation>
    <scope>NUCLEOTIDE SEQUENCE</scope>
    <source>
        <strain evidence="13">Lh_16_1</strain>
    </source>
</reference>
<evidence type="ECO:0000256" key="11">
    <source>
        <dbReference type="SAM" id="MobiDB-lite"/>
    </source>
</evidence>
<organism evidence="13 14">
    <name type="scientific">Rhodococcus hoagii</name>
    <name type="common">Corynebacterium equii</name>
    <dbReference type="NCBI Taxonomy" id="43767"/>
    <lineage>
        <taxon>Bacteria</taxon>
        <taxon>Bacillati</taxon>
        <taxon>Actinomycetota</taxon>
        <taxon>Actinomycetes</taxon>
        <taxon>Mycobacteriales</taxon>
        <taxon>Nocardiaceae</taxon>
        <taxon>Prescottella</taxon>
    </lineage>
</organism>
<dbReference type="InterPro" id="IPR041500">
    <property type="entry name" value="RecC_C"/>
</dbReference>
<feature type="compositionally biased region" description="Basic residues" evidence="11">
    <location>
        <begin position="1107"/>
        <end position="1136"/>
    </location>
</feature>
<dbReference type="HAMAP" id="MF_01486">
    <property type="entry name" value="RecC"/>
    <property type="match status" value="1"/>
</dbReference>
<dbReference type="InterPro" id="IPR013986">
    <property type="entry name" value="DExx_box_DNA_helicase_dom_sf"/>
</dbReference>
<evidence type="ECO:0000313" key="14">
    <source>
        <dbReference type="Proteomes" id="UP000608063"/>
    </source>
</evidence>
<dbReference type="PANTHER" id="PTHR30591">
    <property type="entry name" value="RECBCD ENZYME SUBUNIT RECC"/>
    <property type="match status" value="1"/>
</dbReference>
<dbReference type="GO" id="GO:0009338">
    <property type="term" value="C:exodeoxyribonuclease V complex"/>
    <property type="evidence" value="ECO:0007669"/>
    <property type="project" value="InterPro"/>
</dbReference>
<dbReference type="GO" id="GO:0003677">
    <property type="term" value="F:DNA binding"/>
    <property type="evidence" value="ECO:0007669"/>
    <property type="project" value="UniProtKB-UniRule"/>
</dbReference>
<dbReference type="InterPro" id="IPR006697">
    <property type="entry name" value="RecC"/>
</dbReference>
<keyword evidence="5 10" id="KW-0347">Helicase</keyword>
<comment type="similarity">
    <text evidence="10">Belongs to the RecC family.</text>
</comment>
<comment type="function">
    <text evidence="10">A helicase/nuclease that prepares dsDNA breaks (DSB) for recombinational DNA repair. Binds to DSBs and unwinds DNA via a highly rapid and processive ATP-dependent bidirectional helicase activity. Unwinds dsDNA until it encounters a Chi (crossover hotspot instigator) sequence from the 3' direction. Cuts ssDNA a few nucleotides 3' to the Chi site. The properties and activities of the enzyme are changed at Chi. The Chi-altered holoenzyme produces a long 3'-ssDNA overhang and facilitates RecA-binding to the ssDNA for homologous DNA recombination and repair. Holoenzyme degrades any linearized DNA that is unable to undergo homologous recombination. In the holoenzyme this subunit recognizes the wild-type Chi sequence, and when added to isolated RecB increases its ATP-dependent helicase processivity.</text>
</comment>
<dbReference type="Gene3D" id="3.40.50.300">
    <property type="entry name" value="P-loop containing nucleotide triphosphate hydrolases"/>
    <property type="match status" value="2"/>
</dbReference>
<proteinExistence type="inferred from homology"/>
<comment type="miscellaneous">
    <text evidence="10">In the RecBCD complex, RecB has a slow 3'-5' helicase, an exonuclease activity and loads RecA onto ssDNA, RecD has a fast 5'-3' helicase activity, while RecC stimulates the ATPase and processivity of the RecB helicase and contributes to recognition of the Chi site.</text>
</comment>
<dbReference type="Proteomes" id="UP000608063">
    <property type="component" value="Unassembled WGS sequence"/>
</dbReference>
<dbReference type="NCBIfam" id="TIGR01450">
    <property type="entry name" value="recC"/>
    <property type="match status" value="1"/>
</dbReference>
<name>A0AAE4ZMT2_RHOHA</name>
<evidence type="ECO:0000256" key="7">
    <source>
        <dbReference type="ARBA" id="ARBA00022840"/>
    </source>
</evidence>
<dbReference type="GO" id="GO:0003678">
    <property type="term" value="F:DNA helicase activity"/>
    <property type="evidence" value="ECO:0007669"/>
    <property type="project" value="UniProtKB-UniRule"/>
</dbReference>
<keyword evidence="6 10" id="KW-0269">Exonuclease</keyword>
<protein>
    <recommendedName>
        <fullName evidence="10">RecBCD enzyme subunit RecC</fullName>
    </recommendedName>
    <alternativeName>
        <fullName evidence="10">Exonuclease V subunit RecC</fullName>
        <shortName evidence="10">ExoV subunit RecC</shortName>
    </alternativeName>
    <alternativeName>
        <fullName evidence="10">Helicase/nuclease RecBCD subunit RecC</fullName>
    </alternativeName>
</protein>
<evidence type="ECO:0000256" key="8">
    <source>
        <dbReference type="ARBA" id="ARBA00023125"/>
    </source>
</evidence>
<evidence type="ECO:0000256" key="9">
    <source>
        <dbReference type="ARBA" id="ARBA00023204"/>
    </source>
</evidence>
<dbReference type="PANTHER" id="PTHR30591:SF1">
    <property type="entry name" value="RECBCD ENZYME SUBUNIT RECC"/>
    <property type="match status" value="1"/>
</dbReference>
<evidence type="ECO:0000256" key="1">
    <source>
        <dbReference type="ARBA" id="ARBA00022722"/>
    </source>
</evidence>
<feature type="region of interest" description="Disordered" evidence="11">
    <location>
        <begin position="1050"/>
        <end position="1157"/>
    </location>
</feature>
<comment type="subunit">
    <text evidence="10">Heterotrimer of RecB, RecC and RecD. All subunits contribute to DNA-binding.</text>
</comment>
<evidence type="ECO:0000256" key="6">
    <source>
        <dbReference type="ARBA" id="ARBA00022839"/>
    </source>
</evidence>
<evidence type="ECO:0000256" key="2">
    <source>
        <dbReference type="ARBA" id="ARBA00022741"/>
    </source>
</evidence>
<dbReference type="GO" id="GO:0005524">
    <property type="term" value="F:ATP binding"/>
    <property type="evidence" value="ECO:0007669"/>
    <property type="project" value="UniProtKB-UniRule"/>
</dbReference>
<keyword evidence="8 10" id="KW-0238">DNA-binding</keyword>
<dbReference type="Pfam" id="PF17946">
    <property type="entry name" value="RecC_C"/>
    <property type="match status" value="1"/>
</dbReference>
<evidence type="ECO:0000256" key="4">
    <source>
        <dbReference type="ARBA" id="ARBA00022801"/>
    </source>
</evidence>
<evidence type="ECO:0000313" key="13">
    <source>
        <dbReference type="EMBL" id="NKW40109.1"/>
    </source>
</evidence>
<keyword evidence="2 10" id="KW-0547">Nucleotide-binding</keyword>
<dbReference type="PIRSF" id="PIRSF000980">
    <property type="entry name" value="RecC"/>
    <property type="match status" value="1"/>
</dbReference>
<sequence>MLTLHRAESAGTLASALAQVLVTPLADPFEREVIAVPAKGVERWLTQRLSHVLGAGDSGHDGVAANIDFPSPNRLIDQALAAATGYEVDDDPWHPSRMLWTLLQVIDDCLAEPWCTVLARHLGHGADDHRAGRRYGTAAHLAELFRAYGSQRPAMLVDWAAGRDTDGTSPLDADLCWQAQLWRRLRERIGSPSPAERLDAACARLRDEPALLELPERLSLFGPTRLGTDQIAVLSALGANRDVHVWIPHPSIEMWGELADSEPPRRRADDVRALDVAHPLLASLARDVRELQSRLGAIGMVDVHHPGPSRPATLLGQLQSDIAADRQPSSWPVDDTVEIHSCHGPARQVEALRERLLHLFQNDPTLEPRDVVVMCPDVETYAPLVRAAFGQGVQGPLTHPGHRLRVRLADRALHQTNPVLGVVAALLDLADSRVTVSQVLDLAATAPVRRRFRFDDDNLERMREWTVAAGARWGIGRRERGAFGLGDFEQNTLKAALDRILLGAAADDADSEWLSLALPLDDVESNDIDLTGRLAEYVDRLDVSLRGLTGPQSAEQWLAALARALDLLVDVPEADAWQLGQARRELAAAVEHGGDTQLRLADVRAMLRSRLAGRPTRANFRTGELTVCTMVPMRSVPHRVVVLLGLDDDVFPRGTGIDGDDVLARDPLLGERDPRSEDRQLLLDAIMSASERLLLFYTGADPVNGTPRPPAVPLAELRDVLAAMAGADVVQRHPLQPFDPRNFDPVGPRSFDHAALGGARAAQQPSVPAPAFLPEPLPPIEPGDVDLAELISFLENPIQGFLRQRLGFRVPDLDEDVADTLDLELDPLARWGIGERMLGARLAGADPAAFRAAEWRRGTLPPARLGDAALSDIEWTVGSLARASAPVHAGASEAVDIDVDLGGRRLVGTVDGVHGEVIARTTFSRLAPKHRIGAWVRLLAVTATGRSGNLTAVTTGRGSGRTPVMRSTLVAPENAAEILARLVEMRDRGLVEPLPMTAASSAAYADQRFRGRSIELALVAAERAWTGDFGDGKDRHVRFVHGPDAELSVLTAKPAPRGHTNRAASAPRRRCCGDRCSRQRPWGNRDAVRDRDRHRLRPLRAAAAGHHGARGQRRHRQDVRDRRARGPLRRGGRHRPLAAAAGHLQPRGHQGAARAHP</sequence>
<dbReference type="SUPFAM" id="SSF52980">
    <property type="entry name" value="Restriction endonuclease-like"/>
    <property type="match status" value="1"/>
</dbReference>
<dbReference type="GO" id="GO:0008854">
    <property type="term" value="F:exodeoxyribonuclease V activity"/>
    <property type="evidence" value="ECO:0007669"/>
    <property type="project" value="InterPro"/>
</dbReference>
<dbReference type="GO" id="GO:0000724">
    <property type="term" value="P:double-strand break repair via homologous recombination"/>
    <property type="evidence" value="ECO:0007669"/>
    <property type="project" value="UniProtKB-UniRule"/>
</dbReference>
<keyword evidence="3 10" id="KW-0227">DNA damage</keyword>
<dbReference type="InterPro" id="IPR027417">
    <property type="entry name" value="P-loop_NTPase"/>
</dbReference>
<dbReference type="InterPro" id="IPR011335">
    <property type="entry name" value="Restrct_endonuc-II-like"/>
</dbReference>
<dbReference type="EMBL" id="WVDC01000001">
    <property type="protein sequence ID" value="NKW40109.1"/>
    <property type="molecule type" value="Genomic_DNA"/>
</dbReference>
<accession>A0AAE4ZMT2</accession>